<feature type="transmembrane region" description="Helical" evidence="2">
    <location>
        <begin position="74"/>
        <end position="93"/>
    </location>
</feature>
<reference evidence="3 4" key="1">
    <citation type="submission" date="2020-07" db="EMBL/GenBank/DDBJ databases">
        <title>Sequencing the genomes of 1000 actinobacteria strains.</title>
        <authorList>
            <person name="Klenk H.-P."/>
        </authorList>
    </citation>
    <scope>NUCLEOTIDE SEQUENCE [LARGE SCALE GENOMIC DNA]</scope>
    <source>
        <strain evidence="3 4">DSM 15165</strain>
    </source>
</reference>
<dbReference type="RefSeq" id="WP_179607508.1">
    <property type="nucleotide sequence ID" value="NZ_BAABEH010000001.1"/>
</dbReference>
<feature type="compositionally biased region" description="Low complexity" evidence="1">
    <location>
        <begin position="20"/>
        <end position="47"/>
    </location>
</feature>
<sequence>MSTTAPNPGQPWQPAPQQIPPSGYGQPAPQYAQPQYAQPAPQYAPQGPGVPPAKPVRPSNGSVLHRWPSWAQNTALAVGAVAILVVVFFAGYFTAHAFDGGARAGFGTNQNFSPRQFGGNGGNGGNGGQSGNGGFGGQSGNGGFGGQSGNGGFGGQSGSGNGS</sequence>
<dbReference type="AlphaFoldDB" id="A0A853CWY1"/>
<gene>
    <name evidence="3" type="ORF">HNR13_003285</name>
</gene>
<dbReference type="Proteomes" id="UP000578352">
    <property type="component" value="Unassembled WGS sequence"/>
</dbReference>
<feature type="compositionally biased region" description="Gly residues" evidence="1">
    <location>
        <begin position="118"/>
        <end position="163"/>
    </location>
</feature>
<evidence type="ECO:0000313" key="3">
    <source>
        <dbReference type="EMBL" id="NYJ24998.1"/>
    </source>
</evidence>
<comment type="caution">
    <text evidence="3">The sequence shown here is derived from an EMBL/GenBank/DDBJ whole genome shotgun (WGS) entry which is preliminary data.</text>
</comment>
<feature type="compositionally biased region" description="Pro residues" evidence="1">
    <location>
        <begin position="8"/>
        <end position="19"/>
    </location>
</feature>
<evidence type="ECO:0000313" key="4">
    <source>
        <dbReference type="Proteomes" id="UP000578352"/>
    </source>
</evidence>
<dbReference type="EMBL" id="JACCFL010000001">
    <property type="protein sequence ID" value="NYJ24998.1"/>
    <property type="molecule type" value="Genomic_DNA"/>
</dbReference>
<keyword evidence="2" id="KW-0812">Transmembrane</keyword>
<evidence type="ECO:0000256" key="2">
    <source>
        <dbReference type="SAM" id="Phobius"/>
    </source>
</evidence>
<keyword evidence="2" id="KW-1133">Transmembrane helix</keyword>
<organism evidence="3 4">
    <name type="scientific">Leifsonia shinshuensis</name>
    <dbReference type="NCBI Taxonomy" id="150026"/>
    <lineage>
        <taxon>Bacteria</taxon>
        <taxon>Bacillati</taxon>
        <taxon>Actinomycetota</taxon>
        <taxon>Actinomycetes</taxon>
        <taxon>Micrococcales</taxon>
        <taxon>Microbacteriaceae</taxon>
        <taxon>Leifsonia</taxon>
    </lineage>
</organism>
<protein>
    <submittedName>
        <fullName evidence="3">Uncharacterized protein</fullName>
    </submittedName>
</protein>
<accession>A0A853CWY1</accession>
<feature type="region of interest" description="Disordered" evidence="1">
    <location>
        <begin position="1"/>
        <end position="62"/>
    </location>
</feature>
<evidence type="ECO:0000256" key="1">
    <source>
        <dbReference type="SAM" id="MobiDB-lite"/>
    </source>
</evidence>
<name>A0A853CWY1_9MICO</name>
<feature type="region of interest" description="Disordered" evidence="1">
    <location>
        <begin position="113"/>
        <end position="163"/>
    </location>
</feature>
<proteinExistence type="predicted"/>
<keyword evidence="2" id="KW-0472">Membrane</keyword>